<comment type="caution">
    <text evidence="2">The sequence shown here is derived from an EMBL/GenBank/DDBJ whole genome shotgun (WGS) entry which is preliminary data.</text>
</comment>
<feature type="compositionally biased region" description="Polar residues" evidence="1">
    <location>
        <begin position="38"/>
        <end position="52"/>
    </location>
</feature>
<sequence>MLGVLVPWHVAGVLPLATNHLGNKKWKEFAERPARNNDGVNSSPGRDSQTPGTDRLNKETWCWTRLDCQSSAGKTGNSCFCHHHDIHPPLLTHSYWSYDFQGFPGCTAPPPNLCGPSSSPLLRKGPVLLGFGGLPSARSLLFLGLGHRRGLVLRGKMTPPGRRRDGLLFFAAADELGYSVASGQPGGTLLESDEHQCDQQGKIVAEEVGRNNVGPENSRKGFQAPLRSSPPLLQVRRYGGHTPIFSDAVRPLYVATYAPCILQQSWAVIVTFPPQIPSGRRSRISADRTCLFVIAVPGLRGEEKMVSFALPFQSEGSMNREGVRSMLRSGLARSVAGATEGFLFGQGTIWPGQNLQETTRVGPRQGFYSFFVLNKSKKLSA</sequence>
<organism evidence="2 3">
    <name type="scientific">Daphnia magna</name>
    <dbReference type="NCBI Taxonomy" id="35525"/>
    <lineage>
        <taxon>Eukaryota</taxon>
        <taxon>Metazoa</taxon>
        <taxon>Ecdysozoa</taxon>
        <taxon>Arthropoda</taxon>
        <taxon>Crustacea</taxon>
        <taxon>Branchiopoda</taxon>
        <taxon>Diplostraca</taxon>
        <taxon>Cladocera</taxon>
        <taxon>Anomopoda</taxon>
        <taxon>Daphniidae</taxon>
        <taxon>Daphnia</taxon>
    </lineage>
</organism>
<feature type="region of interest" description="Disordered" evidence="1">
    <location>
        <begin position="33"/>
        <end position="55"/>
    </location>
</feature>
<dbReference type="Proteomes" id="UP001234178">
    <property type="component" value="Unassembled WGS sequence"/>
</dbReference>
<proteinExistence type="predicted"/>
<evidence type="ECO:0000313" key="3">
    <source>
        <dbReference type="Proteomes" id="UP001234178"/>
    </source>
</evidence>
<name>A0ABR0BAR7_9CRUS</name>
<evidence type="ECO:0000313" key="2">
    <source>
        <dbReference type="EMBL" id="KAK4045674.1"/>
    </source>
</evidence>
<reference evidence="2 3" key="1">
    <citation type="journal article" date="2023" name="Nucleic Acids Res.">
        <title>The hologenome of Daphnia magna reveals possible DNA methylation and microbiome-mediated evolution of the host genome.</title>
        <authorList>
            <person name="Chaturvedi A."/>
            <person name="Li X."/>
            <person name="Dhandapani V."/>
            <person name="Marshall H."/>
            <person name="Kissane S."/>
            <person name="Cuenca-Cambronero M."/>
            <person name="Asole G."/>
            <person name="Calvet F."/>
            <person name="Ruiz-Romero M."/>
            <person name="Marangio P."/>
            <person name="Guigo R."/>
            <person name="Rago D."/>
            <person name="Mirbahai L."/>
            <person name="Eastwood N."/>
            <person name="Colbourne J.K."/>
            <person name="Zhou J."/>
            <person name="Mallon E."/>
            <person name="Orsini L."/>
        </authorList>
    </citation>
    <scope>NUCLEOTIDE SEQUENCE [LARGE SCALE GENOMIC DNA]</scope>
    <source>
        <strain evidence="2">LRV0_1</strain>
    </source>
</reference>
<gene>
    <name evidence="2" type="ORF">OUZ56_033478</name>
</gene>
<accession>A0ABR0BAR7</accession>
<evidence type="ECO:0000256" key="1">
    <source>
        <dbReference type="SAM" id="MobiDB-lite"/>
    </source>
</evidence>
<protein>
    <submittedName>
        <fullName evidence="2">Uncharacterized protein</fullName>
    </submittedName>
</protein>
<keyword evidence="3" id="KW-1185">Reference proteome</keyword>
<dbReference type="EMBL" id="JAOYFB010000052">
    <property type="protein sequence ID" value="KAK4045674.1"/>
    <property type="molecule type" value="Genomic_DNA"/>
</dbReference>